<accession>A0ABU0QGA5</accession>
<keyword evidence="3" id="KW-1185">Reference proteome</keyword>
<dbReference type="EMBL" id="JAUSYA010000001">
    <property type="protein sequence ID" value="MDQ0688753.1"/>
    <property type="molecule type" value="Genomic_DNA"/>
</dbReference>
<reference evidence="2 3" key="1">
    <citation type="submission" date="2023-07" db="EMBL/GenBank/DDBJ databases">
        <title>Comparative genomics of wheat-associated soil bacteria to identify genetic determinants of phenazine resistance.</title>
        <authorList>
            <person name="Mouncey N."/>
        </authorList>
    </citation>
    <scope>NUCLEOTIDE SEQUENCE [LARGE SCALE GENOMIC DNA]</scope>
    <source>
        <strain evidence="2 3">W4I19-2</strain>
    </source>
</reference>
<organism evidence="2 3">
    <name type="scientific">Streptomyces achromogenes</name>
    <dbReference type="NCBI Taxonomy" id="67255"/>
    <lineage>
        <taxon>Bacteria</taxon>
        <taxon>Bacillati</taxon>
        <taxon>Actinomycetota</taxon>
        <taxon>Actinomycetes</taxon>
        <taxon>Kitasatosporales</taxon>
        <taxon>Streptomycetaceae</taxon>
        <taxon>Streptomyces</taxon>
    </lineage>
</organism>
<name>A0ABU0QGA5_STRAH</name>
<feature type="region of interest" description="Disordered" evidence="1">
    <location>
        <begin position="75"/>
        <end position="102"/>
    </location>
</feature>
<evidence type="ECO:0000313" key="3">
    <source>
        <dbReference type="Proteomes" id="UP001243364"/>
    </source>
</evidence>
<comment type="caution">
    <text evidence="2">The sequence shown here is derived from an EMBL/GenBank/DDBJ whole genome shotgun (WGS) entry which is preliminary data.</text>
</comment>
<sequence length="102" mass="11105">MATLGMSIGFREVISRYDFDTAKACLRAHHDAADALQSLVKEENVDCGFARTGELNLAPKPAHFDWRAWTRRSWPPPAPAGAGTRSPACLRGAPGCRPTWPA</sequence>
<evidence type="ECO:0000313" key="2">
    <source>
        <dbReference type="EMBL" id="MDQ0688753.1"/>
    </source>
</evidence>
<dbReference type="Proteomes" id="UP001243364">
    <property type="component" value="Unassembled WGS sequence"/>
</dbReference>
<evidence type="ECO:0000256" key="1">
    <source>
        <dbReference type="SAM" id="MobiDB-lite"/>
    </source>
</evidence>
<gene>
    <name evidence="2" type="ORF">QFZ56_007716</name>
</gene>
<protein>
    <submittedName>
        <fullName evidence="2">Uncharacterized protein</fullName>
    </submittedName>
</protein>
<proteinExistence type="predicted"/>